<dbReference type="SUPFAM" id="SSF48264">
    <property type="entry name" value="Cytochrome P450"/>
    <property type="match status" value="1"/>
</dbReference>
<dbReference type="Proteomes" id="UP001172681">
    <property type="component" value="Unassembled WGS sequence"/>
</dbReference>
<feature type="binding site" description="axial binding residue" evidence="7">
    <location>
        <position position="354"/>
    </location>
    <ligand>
        <name>heme</name>
        <dbReference type="ChEBI" id="CHEBI:30413"/>
    </ligand>
    <ligandPart>
        <name>Fe</name>
        <dbReference type="ChEBI" id="CHEBI:18248"/>
    </ligandPart>
</feature>
<keyword evidence="6" id="KW-0503">Monooxygenase</keyword>
<evidence type="ECO:0000256" key="5">
    <source>
        <dbReference type="ARBA" id="ARBA00023004"/>
    </source>
</evidence>
<evidence type="ECO:0000256" key="4">
    <source>
        <dbReference type="ARBA" id="ARBA00023002"/>
    </source>
</evidence>
<dbReference type="InterPro" id="IPR050364">
    <property type="entry name" value="Cytochrome_P450_fung"/>
</dbReference>
<keyword evidence="3 7" id="KW-0479">Metal-binding</keyword>
<comment type="similarity">
    <text evidence="2">Belongs to the cytochrome P450 family.</text>
</comment>
<evidence type="ECO:0000313" key="8">
    <source>
        <dbReference type="EMBL" id="KAJ9623817.1"/>
    </source>
</evidence>
<dbReference type="CDD" id="cd11065">
    <property type="entry name" value="CYP64-like"/>
    <property type="match status" value="1"/>
</dbReference>
<accession>A0AA38XUY5</accession>
<organism evidence="8 9">
    <name type="scientific">Knufia peltigerae</name>
    <dbReference type="NCBI Taxonomy" id="1002370"/>
    <lineage>
        <taxon>Eukaryota</taxon>
        <taxon>Fungi</taxon>
        <taxon>Dikarya</taxon>
        <taxon>Ascomycota</taxon>
        <taxon>Pezizomycotina</taxon>
        <taxon>Eurotiomycetes</taxon>
        <taxon>Chaetothyriomycetidae</taxon>
        <taxon>Chaetothyriales</taxon>
        <taxon>Trichomeriaceae</taxon>
        <taxon>Knufia</taxon>
    </lineage>
</organism>
<dbReference type="GO" id="GO:0004497">
    <property type="term" value="F:monooxygenase activity"/>
    <property type="evidence" value="ECO:0007669"/>
    <property type="project" value="UniProtKB-KW"/>
</dbReference>
<evidence type="ECO:0000256" key="6">
    <source>
        <dbReference type="ARBA" id="ARBA00023033"/>
    </source>
</evidence>
<protein>
    <recommendedName>
        <fullName evidence="10">Cytochrome P450</fullName>
    </recommendedName>
</protein>
<dbReference type="AlphaFoldDB" id="A0AA38XUY5"/>
<evidence type="ECO:0000313" key="9">
    <source>
        <dbReference type="Proteomes" id="UP001172681"/>
    </source>
</evidence>
<keyword evidence="5 7" id="KW-0408">Iron</keyword>
<dbReference type="PANTHER" id="PTHR46300:SF2">
    <property type="entry name" value="CYTOCHROME P450 MONOOXYGENASE ALNH-RELATED"/>
    <property type="match status" value="1"/>
</dbReference>
<dbReference type="PANTHER" id="PTHR46300">
    <property type="entry name" value="P450, PUTATIVE (EUROFUNG)-RELATED-RELATED"/>
    <property type="match status" value="1"/>
</dbReference>
<dbReference type="PRINTS" id="PR00463">
    <property type="entry name" value="EP450I"/>
</dbReference>
<dbReference type="Gene3D" id="1.10.630.10">
    <property type="entry name" value="Cytochrome P450"/>
    <property type="match status" value="1"/>
</dbReference>
<keyword evidence="4" id="KW-0560">Oxidoreductase</keyword>
<comment type="caution">
    <text evidence="8">The sequence shown here is derived from an EMBL/GenBank/DDBJ whole genome shotgun (WGS) entry which is preliminary data.</text>
</comment>
<evidence type="ECO:0000256" key="7">
    <source>
        <dbReference type="PIRSR" id="PIRSR602401-1"/>
    </source>
</evidence>
<dbReference type="InterPro" id="IPR036396">
    <property type="entry name" value="Cyt_P450_sf"/>
</dbReference>
<reference evidence="8" key="1">
    <citation type="submission" date="2022-10" db="EMBL/GenBank/DDBJ databases">
        <title>Culturing micro-colonial fungi from biological soil crusts in the Mojave desert and describing Neophaeococcomyces mojavensis, and introducing the new genera and species Taxawa tesnikishii.</title>
        <authorList>
            <person name="Kurbessoian T."/>
            <person name="Stajich J.E."/>
        </authorList>
    </citation>
    <scope>NUCLEOTIDE SEQUENCE</scope>
    <source>
        <strain evidence="8">TK_35</strain>
    </source>
</reference>
<dbReference type="GO" id="GO:0005506">
    <property type="term" value="F:iron ion binding"/>
    <property type="evidence" value="ECO:0007669"/>
    <property type="project" value="InterPro"/>
</dbReference>
<dbReference type="InterPro" id="IPR002401">
    <property type="entry name" value="Cyt_P450_E_grp-I"/>
</dbReference>
<gene>
    <name evidence="8" type="ORF">H2204_011003</name>
</gene>
<evidence type="ECO:0000256" key="3">
    <source>
        <dbReference type="ARBA" id="ARBA00022723"/>
    </source>
</evidence>
<dbReference type="GO" id="GO:0020037">
    <property type="term" value="F:heme binding"/>
    <property type="evidence" value="ECO:0007669"/>
    <property type="project" value="InterPro"/>
</dbReference>
<keyword evidence="7" id="KW-0349">Heme</keyword>
<keyword evidence="9" id="KW-1185">Reference proteome</keyword>
<dbReference type="GO" id="GO:0016705">
    <property type="term" value="F:oxidoreductase activity, acting on paired donors, with incorporation or reduction of molecular oxygen"/>
    <property type="evidence" value="ECO:0007669"/>
    <property type="project" value="InterPro"/>
</dbReference>
<evidence type="ECO:0000256" key="1">
    <source>
        <dbReference type="ARBA" id="ARBA00001971"/>
    </source>
</evidence>
<dbReference type="InterPro" id="IPR001128">
    <property type="entry name" value="Cyt_P450"/>
</dbReference>
<proteinExistence type="inferred from homology"/>
<sequence length="451" mass="51781">MDKKNSITSDRPPSYAANKLIYKGDFLLLMSYDSPRFRLQRRLIHQFYMENMAEKTHFPYIYAESAQLFKDIMDDPNEFANHAFRYTNSLIMTTVYGFRTPRISTYHFQAIMSLQEVASRLIVPGNLPPVDIFPFLNYIPEMFLGNWKSKCARVAEASSALFGGLLDRVIERRAKLGRKDTFADRILEEASDFTRHEQIYILATILEAGTDSTSSAWVTLVQMLTDQPALLKEAQEEMDQVVGEDRTPRWDDFYKLPKVNYLMKEVQRFRPVVPIAFPHALAQDTTIDGYHLPKGTTIVCNLSGLHLDEKKFRNPYQFDPTNFTGKTGPASAYATAADYEDRDHYGYGFGRRLCPGIHFAERSLFITFSKLIWGFDLSPAMDENGRPIKVDIDWHTGYTGGVTRAPMPFKSVIKVRSEARRQTLLREYEEAQNVFSTLDPCPPPPTTDYKL</sequence>
<evidence type="ECO:0000256" key="2">
    <source>
        <dbReference type="ARBA" id="ARBA00010617"/>
    </source>
</evidence>
<name>A0AA38XUY5_9EURO</name>
<dbReference type="EMBL" id="JAPDRN010000097">
    <property type="protein sequence ID" value="KAJ9623817.1"/>
    <property type="molecule type" value="Genomic_DNA"/>
</dbReference>
<evidence type="ECO:0008006" key="10">
    <source>
        <dbReference type="Google" id="ProtNLM"/>
    </source>
</evidence>
<dbReference type="Pfam" id="PF00067">
    <property type="entry name" value="p450"/>
    <property type="match status" value="1"/>
</dbReference>
<comment type="cofactor">
    <cofactor evidence="1 7">
        <name>heme</name>
        <dbReference type="ChEBI" id="CHEBI:30413"/>
    </cofactor>
</comment>